<keyword evidence="3" id="KW-1185">Reference proteome</keyword>
<keyword evidence="1" id="KW-0472">Membrane</keyword>
<keyword evidence="1" id="KW-1133">Transmembrane helix</keyword>
<accession>A0ABU0D099</accession>
<sequence length="219" mass="26257">MENLDKAKEDIRDILNGKEYQLYANESKSILTIWWERAKEWLANQLEKMFPSLESASNSAAGPILITIIVVVVAMIAILAFLLVRRQVRKRKYKENKPFQSLKEMEWTFQTHFDEATRLESQGEYTLSTRHLFLSLLLYFHENEWLVAKIWKTNWEYYDELRKVNREWADRFFNLALLFDEITYGERTIEKHEYIKYKSLVLDWLSEAKEGPINATKYK</sequence>
<dbReference type="RefSeq" id="WP_244680034.1">
    <property type="nucleotide sequence ID" value="NZ_JALIRM010000001.1"/>
</dbReference>
<evidence type="ECO:0008006" key="4">
    <source>
        <dbReference type="Google" id="ProtNLM"/>
    </source>
</evidence>
<gene>
    <name evidence="2" type="ORF">J2S14_000610</name>
</gene>
<protein>
    <recommendedName>
        <fullName evidence="4">DUF4129 domain-containing protein</fullName>
    </recommendedName>
</protein>
<proteinExistence type="predicted"/>
<dbReference type="EMBL" id="JAUSUO010000001">
    <property type="protein sequence ID" value="MDQ0341817.1"/>
    <property type="molecule type" value="Genomic_DNA"/>
</dbReference>
<feature type="transmembrane region" description="Helical" evidence="1">
    <location>
        <begin position="60"/>
        <end position="84"/>
    </location>
</feature>
<reference evidence="2 3" key="1">
    <citation type="submission" date="2023-07" db="EMBL/GenBank/DDBJ databases">
        <title>Genomic Encyclopedia of Type Strains, Phase IV (KMG-IV): sequencing the most valuable type-strain genomes for metagenomic binning, comparative biology and taxonomic classification.</title>
        <authorList>
            <person name="Goeker M."/>
        </authorList>
    </citation>
    <scope>NUCLEOTIDE SEQUENCE [LARGE SCALE GENOMIC DNA]</scope>
    <source>
        <strain evidence="2 3">DSM 27848</strain>
    </source>
</reference>
<keyword evidence="1" id="KW-0812">Transmembrane</keyword>
<dbReference type="Proteomes" id="UP001232343">
    <property type="component" value="Unassembled WGS sequence"/>
</dbReference>
<evidence type="ECO:0000313" key="2">
    <source>
        <dbReference type="EMBL" id="MDQ0341817.1"/>
    </source>
</evidence>
<organism evidence="2 3">
    <name type="scientific">Lederbergia wuyishanensis</name>
    <dbReference type="NCBI Taxonomy" id="1347903"/>
    <lineage>
        <taxon>Bacteria</taxon>
        <taxon>Bacillati</taxon>
        <taxon>Bacillota</taxon>
        <taxon>Bacilli</taxon>
        <taxon>Bacillales</taxon>
        <taxon>Bacillaceae</taxon>
        <taxon>Lederbergia</taxon>
    </lineage>
</organism>
<name>A0ABU0D099_9BACI</name>
<evidence type="ECO:0000313" key="3">
    <source>
        <dbReference type="Proteomes" id="UP001232343"/>
    </source>
</evidence>
<comment type="caution">
    <text evidence="2">The sequence shown here is derived from an EMBL/GenBank/DDBJ whole genome shotgun (WGS) entry which is preliminary data.</text>
</comment>
<evidence type="ECO:0000256" key="1">
    <source>
        <dbReference type="SAM" id="Phobius"/>
    </source>
</evidence>